<feature type="domain" description="IPT/TIG" evidence="14">
    <location>
        <begin position="368"/>
        <end position="452"/>
    </location>
</feature>
<keyword evidence="9 12" id="KW-0804">Transcription</keyword>
<keyword evidence="16" id="KW-1185">Reference proteome</keyword>
<evidence type="ECO:0000256" key="10">
    <source>
        <dbReference type="ARBA" id="ARBA00023242"/>
    </source>
</evidence>
<dbReference type="CDD" id="cd01175">
    <property type="entry name" value="IPT_COE"/>
    <property type="match status" value="1"/>
</dbReference>
<feature type="region of interest" description="Disordered" evidence="13">
    <location>
        <begin position="102"/>
        <end position="130"/>
    </location>
</feature>
<dbReference type="InterPro" id="IPR032201">
    <property type="entry name" value="COE_HLH"/>
</dbReference>
<dbReference type="GO" id="GO:0008270">
    <property type="term" value="F:zinc ion binding"/>
    <property type="evidence" value="ECO:0007669"/>
    <property type="project" value="UniProtKB-KW"/>
</dbReference>
<evidence type="ECO:0000256" key="13">
    <source>
        <dbReference type="SAM" id="MobiDB-lite"/>
    </source>
</evidence>
<dbReference type="FunFam" id="2.60.40.10:FF:001696">
    <property type="entry name" value="Transcription factor COE3"/>
    <property type="match status" value="1"/>
</dbReference>
<feature type="compositionally biased region" description="Gly residues" evidence="13">
    <location>
        <begin position="1"/>
        <end position="17"/>
    </location>
</feature>
<dbReference type="Gene3D" id="2.60.40.10">
    <property type="entry name" value="Immunoglobulins"/>
    <property type="match status" value="1"/>
</dbReference>
<dbReference type="SMART" id="SM00429">
    <property type="entry name" value="IPT"/>
    <property type="match status" value="1"/>
</dbReference>
<evidence type="ECO:0000256" key="2">
    <source>
        <dbReference type="ARBA" id="ARBA00010340"/>
    </source>
</evidence>
<evidence type="ECO:0000313" key="15">
    <source>
        <dbReference type="EMBL" id="CAI5784921.1"/>
    </source>
</evidence>
<dbReference type="Proteomes" id="UP001178461">
    <property type="component" value="Chromosome 9"/>
</dbReference>
<dbReference type="AlphaFoldDB" id="A0AA35KWG0"/>
<keyword evidence="4 12" id="KW-0863">Zinc-finger</keyword>
<dbReference type="GO" id="GO:0005634">
    <property type="term" value="C:nucleus"/>
    <property type="evidence" value="ECO:0007669"/>
    <property type="project" value="UniProtKB-SubCell"/>
</dbReference>
<dbReference type="PANTHER" id="PTHR10747">
    <property type="entry name" value="TRANSCRIPTION FACTOR COE FAMILY MEMBER"/>
    <property type="match status" value="1"/>
</dbReference>
<keyword evidence="10 12" id="KW-0539">Nucleus</keyword>
<evidence type="ECO:0000259" key="14">
    <source>
        <dbReference type="SMART" id="SM00429"/>
    </source>
</evidence>
<evidence type="ECO:0000256" key="5">
    <source>
        <dbReference type="ARBA" id="ARBA00022833"/>
    </source>
</evidence>
<dbReference type="InterPro" id="IPR003523">
    <property type="entry name" value="Transcription_factor_COE"/>
</dbReference>
<evidence type="ECO:0000256" key="11">
    <source>
        <dbReference type="ARBA" id="ARBA00065252"/>
    </source>
</evidence>
<dbReference type="Gene3D" id="1.10.287.4280">
    <property type="match status" value="1"/>
</dbReference>
<feature type="compositionally biased region" description="Low complexity" evidence="13">
    <location>
        <begin position="72"/>
        <end position="81"/>
    </location>
</feature>
<comment type="subunit">
    <text evidence="11">Forms either a homodimer or a heterodimer with a related family member.</text>
</comment>
<dbReference type="Pfam" id="PF16423">
    <property type="entry name" value="COE1_HLH"/>
    <property type="match status" value="1"/>
</dbReference>
<keyword evidence="7 12" id="KW-0238">DNA-binding</keyword>
<organism evidence="15 16">
    <name type="scientific">Podarcis lilfordi</name>
    <name type="common">Lilford's wall lizard</name>
    <dbReference type="NCBI Taxonomy" id="74358"/>
    <lineage>
        <taxon>Eukaryota</taxon>
        <taxon>Metazoa</taxon>
        <taxon>Chordata</taxon>
        <taxon>Craniata</taxon>
        <taxon>Vertebrata</taxon>
        <taxon>Euteleostomi</taxon>
        <taxon>Lepidosauria</taxon>
        <taxon>Squamata</taxon>
        <taxon>Bifurcata</taxon>
        <taxon>Unidentata</taxon>
        <taxon>Episquamata</taxon>
        <taxon>Laterata</taxon>
        <taxon>Lacertibaenia</taxon>
        <taxon>Lacertidae</taxon>
        <taxon>Podarcis</taxon>
    </lineage>
</organism>
<dbReference type="GO" id="GO:0045893">
    <property type="term" value="P:positive regulation of DNA-templated transcription"/>
    <property type="evidence" value="ECO:0007669"/>
    <property type="project" value="UniProtKB-ARBA"/>
</dbReference>
<evidence type="ECO:0000256" key="4">
    <source>
        <dbReference type="ARBA" id="ARBA00022771"/>
    </source>
</evidence>
<keyword evidence="12" id="KW-0217">Developmental protein</keyword>
<feature type="compositionally biased region" description="Basic residues" evidence="13">
    <location>
        <begin position="60"/>
        <end position="71"/>
    </location>
</feature>
<comment type="subcellular location">
    <subcellularLocation>
        <location evidence="1 12">Nucleus</location>
    </subcellularLocation>
</comment>
<dbReference type="EMBL" id="OX395134">
    <property type="protein sequence ID" value="CAI5784921.1"/>
    <property type="molecule type" value="Genomic_DNA"/>
</dbReference>
<keyword evidence="5 12" id="KW-0862">Zinc</keyword>
<dbReference type="InterPro" id="IPR032200">
    <property type="entry name" value="COE_DBD"/>
</dbReference>
<protein>
    <submittedName>
        <fullName evidence="15">Transcription factor COE1-like isoform X1</fullName>
    </submittedName>
</protein>
<feature type="region of interest" description="Disordered" evidence="13">
    <location>
        <begin position="534"/>
        <end position="566"/>
    </location>
</feature>
<dbReference type="SUPFAM" id="SSF81296">
    <property type="entry name" value="E set domains"/>
    <property type="match status" value="1"/>
</dbReference>
<keyword evidence="8" id="KW-0010">Activator</keyword>
<evidence type="ECO:0000256" key="6">
    <source>
        <dbReference type="ARBA" id="ARBA00023015"/>
    </source>
</evidence>
<evidence type="ECO:0000313" key="16">
    <source>
        <dbReference type="Proteomes" id="UP001178461"/>
    </source>
</evidence>
<evidence type="ECO:0000256" key="12">
    <source>
        <dbReference type="RuleBase" id="RU004489"/>
    </source>
</evidence>
<name>A0AA35KWG0_9SAUR</name>
<proteinExistence type="inferred from homology"/>
<dbReference type="FunFam" id="2.60.40.3180:FF:000001">
    <property type="entry name" value="transcription factor COE1 isoform X2"/>
    <property type="match status" value="1"/>
</dbReference>
<accession>A0AA35KWG0</accession>
<evidence type="ECO:0000256" key="1">
    <source>
        <dbReference type="ARBA" id="ARBA00004123"/>
    </source>
</evidence>
<evidence type="ECO:0000256" key="9">
    <source>
        <dbReference type="ARBA" id="ARBA00023163"/>
    </source>
</evidence>
<feature type="region of interest" description="Disordered" evidence="13">
    <location>
        <begin position="46"/>
        <end position="81"/>
    </location>
</feature>
<dbReference type="InterPro" id="IPR013783">
    <property type="entry name" value="Ig-like_fold"/>
</dbReference>
<gene>
    <name evidence="15" type="ORF">PODLI_1B042192</name>
</gene>
<dbReference type="InterPro" id="IPR038173">
    <property type="entry name" value="COE_DBD_sf"/>
</dbReference>
<evidence type="ECO:0000256" key="7">
    <source>
        <dbReference type="ARBA" id="ARBA00023125"/>
    </source>
</evidence>
<dbReference type="Pfam" id="PF16422">
    <property type="entry name" value="COE1_DBD"/>
    <property type="match status" value="1"/>
</dbReference>
<sequence>MARLGPAGGGGGGGGGSPVVPLRLESPSAGPAPHWLAVLMVLLPDGEDDDEGDEAGAQAGRRRRRRRRRARAAAAPAAAAGLLSGDPRRRLLLLLLPANGGSAGGGGGGPRSHPPAPSEGLPRGGLTMKEEPLTGGGLSAVRSWMHGTGILDANTAAQSGVGLARAHFEKQPPSNLRKSNFFHFVLAMYDRHGQPVEIERTSFIDFVEKDREQTGEKTNNGIHYRLQLLYSNGLRTEQDLYVRLIDSMSKQAIIYEGQDKNPEMCRVLLTHEIMCSRCCDKKSCGNRNETPSDPVIIDRFFLKFFLKCNQNCLKNAGNPRDMRRFQVVVSTTVNVDGHVLAVSDNMFVHNNSKHGRRARRLDPSEAATPCIKAISPSEGWTTGGATVIVIGDNFFDGLQVVFGTMLVWSELITPHAIRVQTPPRHIPGVVEVTLSYKSKQFCKGAPGRFVYTALNEPTIDYGFLRLQKVIPRHPGDPERLPKDIILKRAADIAEALYSVPRNPNQLTSLTGNHAHSGMMNVNSFGSQLAVNISESTQGSEQGYTRNTSSVSPRGYVPSSTPQQSNYNTITSSMNGYAGTAMTSLGVPGSPSFLNGSTANSPYAIMPSSPPLGASSIASSSTPGGVFSFSPVNMISAVKQKSAFAPVVRPQASPPPTCTSANGNTLQALSGLIVPPM</sequence>
<keyword evidence="3 12" id="KW-0479">Metal-binding</keyword>
<reference evidence="15" key="1">
    <citation type="submission" date="2022-12" db="EMBL/GenBank/DDBJ databases">
        <authorList>
            <person name="Alioto T."/>
            <person name="Alioto T."/>
            <person name="Gomez Garrido J."/>
        </authorList>
    </citation>
    <scope>NUCLEOTIDE SEQUENCE</scope>
</reference>
<evidence type="ECO:0000256" key="8">
    <source>
        <dbReference type="ARBA" id="ARBA00023159"/>
    </source>
</evidence>
<dbReference type="Pfam" id="PF01833">
    <property type="entry name" value="TIG"/>
    <property type="match status" value="1"/>
</dbReference>
<feature type="region of interest" description="Disordered" evidence="13">
    <location>
        <begin position="1"/>
        <end position="28"/>
    </location>
</feature>
<dbReference type="InterPro" id="IPR002909">
    <property type="entry name" value="IPT_dom"/>
</dbReference>
<evidence type="ECO:0000256" key="3">
    <source>
        <dbReference type="ARBA" id="ARBA00022723"/>
    </source>
</evidence>
<dbReference type="InterPro" id="IPR014756">
    <property type="entry name" value="Ig_E-set"/>
</dbReference>
<dbReference type="InterPro" id="IPR038006">
    <property type="entry name" value="COE_IPT"/>
</dbReference>
<dbReference type="InterPro" id="IPR018350">
    <property type="entry name" value="Transcription_factor_COE_CS"/>
</dbReference>
<dbReference type="CDD" id="cd11606">
    <property type="entry name" value="COE_DBD"/>
    <property type="match status" value="1"/>
</dbReference>
<comment type="similarity">
    <text evidence="2 12">Belongs to the COE family.</text>
</comment>
<dbReference type="FunFam" id="1.10.287.4280:FF:000001">
    <property type="entry name" value="transcription factor COE1 isoform X2"/>
    <property type="match status" value="1"/>
</dbReference>
<dbReference type="Gene3D" id="2.60.40.3180">
    <property type="entry name" value="Transcription factor COE1, DNA-binding domain"/>
    <property type="match status" value="1"/>
</dbReference>
<dbReference type="GO" id="GO:0003677">
    <property type="term" value="F:DNA binding"/>
    <property type="evidence" value="ECO:0007669"/>
    <property type="project" value="UniProtKB-KW"/>
</dbReference>
<dbReference type="GO" id="GO:0003700">
    <property type="term" value="F:DNA-binding transcription factor activity"/>
    <property type="evidence" value="ECO:0007669"/>
    <property type="project" value="InterPro"/>
</dbReference>
<dbReference type="PROSITE" id="PS01345">
    <property type="entry name" value="COE"/>
    <property type="match status" value="1"/>
</dbReference>
<keyword evidence="6 12" id="KW-0805">Transcription regulation</keyword>